<comment type="caution">
    <text evidence="2">The sequence shown here is derived from an EMBL/GenBank/DDBJ whole genome shotgun (WGS) entry which is preliminary data.</text>
</comment>
<evidence type="ECO:0000313" key="3">
    <source>
        <dbReference type="Proteomes" id="UP000247922"/>
    </source>
</evidence>
<organism evidence="2 3">
    <name type="scientific">Streptohalobacillus salinus</name>
    <dbReference type="NCBI Taxonomy" id="621096"/>
    <lineage>
        <taxon>Bacteria</taxon>
        <taxon>Bacillati</taxon>
        <taxon>Bacillota</taxon>
        <taxon>Bacilli</taxon>
        <taxon>Bacillales</taxon>
        <taxon>Bacillaceae</taxon>
        <taxon>Streptohalobacillus</taxon>
    </lineage>
</organism>
<protein>
    <submittedName>
        <fullName evidence="2">Uncharacterized protein</fullName>
    </submittedName>
</protein>
<reference evidence="2 3" key="1">
    <citation type="submission" date="2018-05" db="EMBL/GenBank/DDBJ databases">
        <title>Genomic Encyclopedia of Type Strains, Phase IV (KMG-IV): sequencing the most valuable type-strain genomes for metagenomic binning, comparative biology and taxonomic classification.</title>
        <authorList>
            <person name="Goeker M."/>
        </authorList>
    </citation>
    <scope>NUCLEOTIDE SEQUENCE [LARGE SCALE GENOMIC DNA]</scope>
    <source>
        <strain evidence="2 3">DSM 22440</strain>
    </source>
</reference>
<dbReference type="AlphaFoldDB" id="A0A2V3WG66"/>
<keyword evidence="1" id="KW-0812">Transmembrane</keyword>
<dbReference type="EMBL" id="QJJR01000002">
    <property type="protein sequence ID" value="PXW92427.1"/>
    <property type="molecule type" value="Genomic_DNA"/>
</dbReference>
<proteinExistence type="predicted"/>
<keyword evidence="1" id="KW-1133">Transmembrane helix</keyword>
<dbReference type="RefSeq" id="WP_110250316.1">
    <property type="nucleotide sequence ID" value="NZ_QJJR01000002.1"/>
</dbReference>
<feature type="transmembrane region" description="Helical" evidence="1">
    <location>
        <begin position="7"/>
        <end position="26"/>
    </location>
</feature>
<accession>A0A2V3WG66</accession>
<keyword evidence="3" id="KW-1185">Reference proteome</keyword>
<name>A0A2V3WG66_9BACI</name>
<evidence type="ECO:0000313" key="2">
    <source>
        <dbReference type="EMBL" id="PXW92427.1"/>
    </source>
</evidence>
<gene>
    <name evidence="2" type="ORF">DES38_1025</name>
</gene>
<sequence>MKKKKWLSFFYVMIILLTGLSLFLSINTIQPERNQPDRTNKQYYGEIVSITKEGVTKKIKVKAAQSPYPDLDKAFEGEVTLIAFEDINLSARIGPNKESFNLELGQLQTMYESLTSGNFIAFTFNDLVFESEKTISEIIFTGGYY</sequence>
<keyword evidence="1" id="KW-0472">Membrane</keyword>
<evidence type="ECO:0000256" key="1">
    <source>
        <dbReference type="SAM" id="Phobius"/>
    </source>
</evidence>
<dbReference type="Proteomes" id="UP000247922">
    <property type="component" value="Unassembled WGS sequence"/>
</dbReference>